<protein>
    <submittedName>
        <fullName evidence="1">Uncharacterized protein</fullName>
    </submittedName>
</protein>
<accession>A0ACC1AM27</accession>
<evidence type="ECO:0000313" key="1">
    <source>
        <dbReference type="EMBL" id="KAJ0087727.1"/>
    </source>
</evidence>
<proteinExistence type="predicted"/>
<dbReference type="Proteomes" id="UP001164250">
    <property type="component" value="Chromosome 9"/>
</dbReference>
<evidence type="ECO:0000313" key="2">
    <source>
        <dbReference type="Proteomes" id="UP001164250"/>
    </source>
</evidence>
<name>A0ACC1AM27_9ROSI</name>
<keyword evidence="2" id="KW-1185">Reference proteome</keyword>
<gene>
    <name evidence="1" type="ORF">Patl1_32460</name>
</gene>
<comment type="caution">
    <text evidence="1">The sequence shown here is derived from an EMBL/GenBank/DDBJ whole genome shotgun (WGS) entry which is preliminary data.</text>
</comment>
<reference evidence="2" key="1">
    <citation type="journal article" date="2023" name="G3 (Bethesda)">
        <title>Genome assembly and association tests identify interacting loci associated with vigor, precocity, and sex in interspecific pistachio rootstocks.</title>
        <authorList>
            <person name="Palmer W."/>
            <person name="Jacygrad E."/>
            <person name="Sagayaradj S."/>
            <person name="Cavanaugh K."/>
            <person name="Han R."/>
            <person name="Bertier L."/>
            <person name="Beede B."/>
            <person name="Kafkas S."/>
            <person name="Golino D."/>
            <person name="Preece J."/>
            <person name="Michelmore R."/>
        </authorList>
    </citation>
    <scope>NUCLEOTIDE SEQUENCE [LARGE SCALE GENOMIC DNA]</scope>
</reference>
<dbReference type="EMBL" id="CM047905">
    <property type="protein sequence ID" value="KAJ0087727.1"/>
    <property type="molecule type" value="Genomic_DNA"/>
</dbReference>
<sequence>MDDISRNPEPFRGEGTCLGVKSIGLNEEDGDYITKIKELQDHLDTVKKLSETRLFRRSGEGGLKFHGIPC</sequence>
<organism evidence="1 2">
    <name type="scientific">Pistacia atlantica</name>
    <dbReference type="NCBI Taxonomy" id="434234"/>
    <lineage>
        <taxon>Eukaryota</taxon>
        <taxon>Viridiplantae</taxon>
        <taxon>Streptophyta</taxon>
        <taxon>Embryophyta</taxon>
        <taxon>Tracheophyta</taxon>
        <taxon>Spermatophyta</taxon>
        <taxon>Magnoliopsida</taxon>
        <taxon>eudicotyledons</taxon>
        <taxon>Gunneridae</taxon>
        <taxon>Pentapetalae</taxon>
        <taxon>rosids</taxon>
        <taxon>malvids</taxon>
        <taxon>Sapindales</taxon>
        <taxon>Anacardiaceae</taxon>
        <taxon>Pistacia</taxon>
    </lineage>
</organism>